<accession>A0A5C8CDD4</accession>
<dbReference type="EMBL" id="SAYK01000007">
    <property type="protein sequence ID" value="TXJ59961.1"/>
    <property type="molecule type" value="Genomic_DNA"/>
</dbReference>
<dbReference type="GO" id="GO:0009368">
    <property type="term" value="C:endopeptidase Clp complex"/>
    <property type="evidence" value="ECO:0007669"/>
    <property type="project" value="TreeGrafter"/>
</dbReference>
<proteinExistence type="inferred from homology"/>
<sequence>MSDKNSVYIRFMAPIMPNTIKSLSQCLDQAILHRSEHIHLLISSGGGSVFHGISMYNYLKGLNINITTYNFGSADSIATVLFCAGKNRICVPNARFLIHPVSLNLNAPLLLKDKDLEEQLKSIKIDTENIAKIISDTANKDIKDVEEKMHNRTTLNPIEAKKYGLATDINSNLYNNDNILYSIYEDGSIFQYIPNPDITSNMSQSPINFYNLPEQAIKKNI</sequence>
<gene>
    <name evidence="5" type="ORF">EPJ74_08805</name>
    <name evidence="3" type="ORF">EPJ80_07575</name>
    <name evidence="4" type="ORF">EPJ84_07660</name>
</gene>
<dbReference type="PANTHER" id="PTHR10381:SF11">
    <property type="entry name" value="ATP-DEPENDENT CLP PROTEASE PROTEOLYTIC SUBUNIT, MITOCHONDRIAL"/>
    <property type="match status" value="1"/>
</dbReference>
<organism evidence="3 8">
    <name type="scientific">Brachyspira aalborgi</name>
    <dbReference type="NCBI Taxonomy" id="29522"/>
    <lineage>
        <taxon>Bacteria</taxon>
        <taxon>Pseudomonadati</taxon>
        <taxon>Spirochaetota</taxon>
        <taxon>Spirochaetia</taxon>
        <taxon>Brachyspirales</taxon>
        <taxon>Brachyspiraceae</taxon>
        <taxon>Brachyspira</taxon>
    </lineage>
</organism>
<dbReference type="PRINTS" id="PR00127">
    <property type="entry name" value="CLPPROTEASEP"/>
</dbReference>
<dbReference type="GO" id="GO:0004176">
    <property type="term" value="F:ATP-dependent peptidase activity"/>
    <property type="evidence" value="ECO:0007669"/>
    <property type="project" value="InterPro"/>
</dbReference>
<dbReference type="GO" id="GO:0006515">
    <property type="term" value="P:protein quality control for misfolded or incompletely synthesized proteins"/>
    <property type="evidence" value="ECO:0007669"/>
    <property type="project" value="TreeGrafter"/>
</dbReference>
<dbReference type="SUPFAM" id="SSF52096">
    <property type="entry name" value="ClpP/crotonase"/>
    <property type="match status" value="1"/>
</dbReference>
<evidence type="ECO:0000256" key="1">
    <source>
        <dbReference type="ARBA" id="ARBA00007039"/>
    </source>
</evidence>
<dbReference type="RefSeq" id="WP_147561157.1">
    <property type="nucleotide sequence ID" value="NZ_CATXRK010000002.1"/>
</dbReference>
<dbReference type="EMBL" id="SAYE01000014">
    <property type="protein sequence ID" value="TXJ49919.1"/>
    <property type="molecule type" value="Genomic_DNA"/>
</dbReference>
<dbReference type="Proteomes" id="UP000322188">
    <property type="component" value="Unassembled WGS sequence"/>
</dbReference>
<evidence type="ECO:0000256" key="2">
    <source>
        <dbReference type="RuleBase" id="RU003567"/>
    </source>
</evidence>
<evidence type="ECO:0000313" key="5">
    <source>
        <dbReference type="EMBL" id="TXJ59961.1"/>
    </source>
</evidence>
<name>A0A5C8CDD4_9SPIR</name>
<dbReference type="Gene3D" id="3.90.226.10">
    <property type="entry name" value="2-enoyl-CoA Hydratase, Chain A, domain 1"/>
    <property type="match status" value="1"/>
</dbReference>
<dbReference type="EMBL" id="SAXT01000005">
    <property type="protein sequence ID" value="TXJ11574.1"/>
    <property type="molecule type" value="Genomic_DNA"/>
</dbReference>
<reference evidence="3" key="2">
    <citation type="submission" date="2019-01" db="EMBL/GenBank/DDBJ databases">
        <authorList>
            <person name="Thorell K."/>
        </authorList>
    </citation>
    <scope>NUCLEOTIDE SEQUENCE</scope>
    <source>
        <strain evidence="5">PC2022III</strain>
        <strain evidence="4">PC3939II</strain>
        <strain evidence="3">W1</strain>
    </source>
</reference>
<dbReference type="GO" id="GO:0051117">
    <property type="term" value="F:ATPase binding"/>
    <property type="evidence" value="ECO:0007669"/>
    <property type="project" value="TreeGrafter"/>
</dbReference>
<dbReference type="PANTHER" id="PTHR10381">
    <property type="entry name" value="ATP-DEPENDENT CLP PROTEASE PROTEOLYTIC SUBUNIT"/>
    <property type="match status" value="1"/>
</dbReference>
<dbReference type="GeneID" id="61067419"/>
<dbReference type="InterPro" id="IPR001907">
    <property type="entry name" value="ClpP"/>
</dbReference>
<dbReference type="AlphaFoldDB" id="A0A5C8CDD4"/>
<dbReference type="Pfam" id="PF00574">
    <property type="entry name" value="CLP_protease"/>
    <property type="match status" value="1"/>
</dbReference>
<evidence type="ECO:0000313" key="8">
    <source>
        <dbReference type="Proteomes" id="UP000325116"/>
    </source>
</evidence>
<dbReference type="Proteomes" id="UP000322307">
    <property type="component" value="Unassembled WGS sequence"/>
</dbReference>
<evidence type="ECO:0000313" key="6">
    <source>
        <dbReference type="Proteomes" id="UP000322188"/>
    </source>
</evidence>
<evidence type="ECO:0000313" key="4">
    <source>
        <dbReference type="EMBL" id="TXJ49919.1"/>
    </source>
</evidence>
<evidence type="ECO:0000313" key="3">
    <source>
        <dbReference type="EMBL" id="TXJ11574.1"/>
    </source>
</evidence>
<comment type="similarity">
    <text evidence="1 2">Belongs to the peptidase S14 family.</text>
</comment>
<dbReference type="InterPro" id="IPR023562">
    <property type="entry name" value="ClpP/TepA"/>
</dbReference>
<reference evidence="6 7" key="1">
    <citation type="journal article" date="1992" name="Lakartidningen">
        <title>[Penicillin V and not amoxicillin is the first choice preparation in acute otitis].</title>
        <authorList>
            <person name="Kamme C."/>
            <person name="Lundgren K."/>
            <person name="Prellner K."/>
        </authorList>
    </citation>
    <scope>NUCLEOTIDE SEQUENCE [LARGE SCALE GENOMIC DNA]</scope>
    <source>
        <strain evidence="5 6">PC2022III</strain>
        <strain evidence="4 7">PC3939II</strain>
        <strain evidence="3 8">W1</strain>
    </source>
</reference>
<dbReference type="Proteomes" id="UP000325116">
    <property type="component" value="Unassembled WGS sequence"/>
</dbReference>
<dbReference type="GO" id="GO:0004252">
    <property type="term" value="F:serine-type endopeptidase activity"/>
    <property type="evidence" value="ECO:0007669"/>
    <property type="project" value="InterPro"/>
</dbReference>
<protein>
    <recommendedName>
        <fullName evidence="2">ATP-dependent Clp protease proteolytic subunit</fullName>
    </recommendedName>
</protein>
<dbReference type="InterPro" id="IPR029045">
    <property type="entry name" value="ClpP/crotonase-like_dom_sf"/>
</dbReference>
<comment type="caution">
    <text evidence="3">The sequence shown here is derived from an EMBL/GenBank/DDBJ whole genome shotgun (WGS) entry which is preliminary data.</text>
</comment>
<evidence type="ECO:0000313" key="7">
    <source>
        <dbReference type="Proteomes" id="UP000322307"/>
    </source>
</evidence>